<dbReference type="WBParaSite" id="jg26804">
    <property type="protein sequence ID" value="jg26804"/>
    <property type="gene ID" value="jg26804"/>
</dbReference>
<dbReference type="AlphaFoldDB" id="A0A915E6T1"/>
<feature type="compositionally biased region" description="Polar residues" evidence="1">
    <location>
        <begin position="72"/>
        <end position="87"/>
    </location>
</feature>
<protein>
    <submittedName>
        <fullName evidence="3">Uncharacterized protein</fullName>
    </submittedName>
</protein>
<organism evidence="2 3">
    <name type="scientific">Ditylenchus dipsaci</name>
    <dbReference type="NCBI Taxonomy" id="166011"/>
    <lineage>
        <taxon>Eukaryota</taxon>
        <taxon>Metazoa</taxon>
        <taxon>Ecdysozoa</taxon>
        <taxon>Nematoda</taxon>
        <taxon>Chromadorea</taxon>
        <taxon>Rhabditida</taxon>
        <taxon>Tylenchina</taxon>
        <taxon>Tylenchomorpha</taxon>
        <taxon>Sphaerularioidea</taxon>
        <taxon>Anguinidae</taxon>
        <taxon>Anguininae</taxon>
        <taxon>Ditylenchus</taxon>
    </lineage>
</organism>
<feature type="region of interest" description="Disordered" evidence="1">
    <location>
        <begin position="67"/>
        <end position="216"/>
    </location>
</feature>
<evidence type="ECO:0000313" key="2">
    <source>
        <dbReference type="Proteomes" id="UP000887574"/>
    </source>
</evidence>
<feature type="compositionally biased region" description="Basic residues" evidence="1">
    <location>
        <begin position="167"/>
        <end position="191"/>
    </location>
</feature>
<evidence type="ECO:0000313" key="3">
    <source>
        <dbReference type="WBParaSite" id="jg26804"/>
    </source>
</evidence>
<accession>A0A915E6T1</accession>
<reference evidence="3" key="1">
    <citation type="submission" date="2022-11" db="UniProtKB">
        <authorList>
            <consortium name="WormBaseParasite"/>
        </authorList>
    </citation>
    <scope>IDENTIFICATION</scope>
</reference>
<evidence type="ECO:0000256" key="1">
    <source>
        <dbReference type="SAM" id="MobiDB-lite"/>
    </source>
</evidence>
<feature type="compositionally biased region" description="Low complexity" evidence="1">
    <location>
        <begin position="194"/>
        <end position="207"/>
    </location>
</feature>
<name>A0A915E6T1_9BILA</name>
<dbReference type="Proteomes" id="UP000887574">
    <property type="component" value="Unplaced"/>
</dbReference>
<feature type="compositionally biased region" description="Polar residues" evidence="1">
    <location>
        <begin position="102"/>
        <end position="135"/>
    </location>
</feature>
<keyword evidence="2" id="KW-1185">Reference proteome</keyword>
<sequence>MGVESFDAKKLCPGAAQLFVFILSCEKLNLRSSYASSCAIGSLRGRSWYRLSIRFLEVLQTRALSCCRSSPKHSPSSDVDTATSPSYHASPFDKPSEDQRRTSPSNRPSSDVDTAQSPVYGSSPTKETGNEQQPPNDAKSEEDKQPSTANSLSSSSSIGSPDDEKKAKKKHKRGHSKPKKSKGGKGSKRRDKNGSSSSSNHSKSGGAIKQPKKGNH</sequence>
<proteinExistence type="predicted"/>
<feature type="compositionally biased region" description="Low complexity" evidence="1">
    <location>
        <begin position="147"/>
        <end position="160"/>
    </location>
</feature>